<evidence type="ECO:0000313" key="6">
    <source>
        <dbReference type="EMBL" id="ASU84018.1"/>
    </source>
</evidence>
<dbReference type="PROSITE" id="PS50987">
    <property type="entry name" value="HTH_ARSR_2"/>
    <property type="match status" value="1"/>
</dbReference>
<dbReference type="KEGG" id="ngv:CDO52_15580"/>
<dbReference type="CDD" id="cd00090">
    <property type="entry name" value="HTH_ARSR"/>
    <property type="match status" value="1"/>
</dbReference>
<keyword evidence="7" id="KW-1185">Reference proteome</keyword>
<dbReference type="InterPro" id="IPR036390">
    <property type="entry name" value="WH_DNA-bd_sf"/>
</dbReference>
<feature type="domain" description="Rhodanese" evidence="4">
    <location>
        <begin position="125"/>
        <end position="214"/>
    </location>
</feature>
<dbReference type="PROSITE" id="PS50206">
    <property type="entry name" value="RHODANESE_3"/>
    <property type="match status" value="1"/>
</dbReference>
<dbReference type="CDD" id="cd00158">
    <property type="entry name" value="RHOD"/>
    <property type="match status" value="1"/>
</dbReference>
<dbReference type="GO" id="GO:0004792">
    <property type="term" value="F:thiosulfate-cyanide sulfurtransferase activity"/>
    <property type="evidence" value="ECO:0007669"/>
    <property type="project" value="InterPro"/>
</dbReference>
<accession>A0A223S7C2</accession>
<evidence type="ECO:0000256" key="3">
    <source>
        <dbReference type="ARBA" id="ARBA00023163"/>
    </source>
</evidence>
<dbReference type="SUPFAM" id="SSF52821">
    <property type="entry name" value="Rhodanese/Cell cycle control phosphatase"/>
    <property type="match status" value="1"/>
</dbReference>
<keyword evidence="3" id="KW-0804">Transcription</keyword>
<evidence type="ECO:0000259" key="4">
    <source>
        <dbReference type="PROSITE" id="PS50206"/>
    </source>
</evidence>
<dbReference type="PANTHER" id="PTHR33154">
    <property type="entry name" value="TRANSCRIPTIONAL REGULATOR, ARSR FAMILY"/>
    <property type="match status" value="1"/>
</dbReference>
<dbReference type="PANTHER" id="PTHR33154:SF18">
    <property type="entry name" value="ARSENICAL RESISTANCE OPERON REPRESSOR"/>
    <property type="match status" value="1"/>
</dbReference>
<reference evidence="6 7" key="1">
    <citation type="submission" date="2017-08" db="EMBL/GenBank/DDBJ databases">
        <title>The complete genome sequence of Nocardiopsis gilva YIM 90087.</title>
        <authorList>
            <person name="Yin M."/>
            <person name="Tang S."/>
        </authorList>
    </citation>
    <scope>NUCLEOTIDE SEQUENCE [LARGE SCALE GENOMIC DNA]</scope>
    <source>
        <strain evidence="6 7">YIM 90087</strain>
    </source>
</reference>
<sequence length="214" mass="22995">MDHTDLFSAVAATGKALAHGKRLEILLLLAQAERPVQELADAAQLKLTTASAHLQVLRQAGLVAARNEGTKIFYRLAGDDVAALTSLLCRVADAHRAEVEATRRAHLDDTDLRMVGRDELMAAATSGRAMVLDVRPADEYAAGHIPGAVSVPLEELADRLAEIPEDTEVVAYCRGRYCVMSYDAVRLLTANGRDAALLEEGILEWRSAGLPVTA</sequence>
<dbReference type="GO" id="GO:0003700">
    <property type="term" value="F:DNA-binding transcription factor activity"/>
    <property type="evidence" value="ECO:0007669"/>
    <property type="project" value="InterPro"/>
</dbReference>
<dbReference type="InterPro" id="IPR011991">
    <property type="entry name" value="ArsR-like_HTH"/>
</dbReference>
<dbReference type="Gene3D" id="3.40.250.10">
    <property type="entry name" value="Rhodanese-like domain"/>
    <property type="match status" value="1"/>
</dbReference>
<dbReference type="OrthoDB" id="9800872at2"/>
<dbReference type="Pfam" id="PF00581">
    <property type="entry name" value="Rhodanese"/>
    <property type="match status" value="1"/>
</dbReference>
<keyword evidence="1" id="KW-0805">Transcription regulation</keyword>
<evidence type="ECO:0000313" key="7">
    <source>
        <dbReference type="Proteomes" id="UP000215005"/>
    </source>
</evidence>
<keyword evidence="2" id="KW-0238">DNA-binding</keyword>
<dbReference type="RefSeq" id="WP_017619107.1">
    <property type="nucleotide sequence ID" value="NZ_ANBG01000223.1"/>
</dbReference>
<dbReference type="Pfam" id="PF01022">
    <property type="entry name" value="HTH_5"/>
    <property type="match status" value="1"/>
</dbReference>
<proteinExistence type="predicted"/>
<dbReference type="InterPro" id="IPR001763">
    <property type="entry name" value="Rhodanese-like_dom"/>
</dbReference>
<dbReference type="InterPro" id="IPR036388">
    <property type="entry name" value="WH-like_DNA-bd_sf"/>
</dbReference>
<feature type="domain" description="HTH arsR-type" evidence="5">
    <location>
        <begin position="2"/>
        <end position="96"/>
    </location>
</feature>
<gene>
    <name evidence="6" type="ORF">CDO52_15580</name>
</gene>
<dbReference type="InterPro" id="IPR051081">
    <property type="entry name" value="HTH_MetalResp_TranReg"/>
</dbReference>
<dbReference type="EMBL" id="CP022753">
    <property type="protein sequence ID" value="ASU84018.1"/>
    <property type="molecule type" value="Genomic_DNA"/>
</dbReference>
<dbReference type="Proteomes" id="UP000215005">
    <property type="component" value="Chromosome"/>
</dbReference>
<dbReference type="Gene3D" id="1.10.10.10">
    <property type="entry name" value="Winged helix-like DNA-binding domain superfamily/Winged helix DNA-binding domain"/>
    <property type="match status" value="1"/>
</dbReference>
<dbReference type="GO" id="GO:0003677">
    <property type="term" value="F:DNA binding"/>
    <property type="evidence" value="ECO:0007669"/>
    <property type="project" value="UniProtKB-KW"/>
</dbReference>
<dbReference type="SMART" id="SM00450">
    <property type="entry name" value="RHOD"/>
    <property type="match status" value="1"/>
</dbReference>
<name>A0A223S7C2_9ACTN</name>
<dbReference type="AlphaFoldDB" id="A0A223S7C2"/>
<dbReference type="InterPro" id="IPR001845">
    <property type="entry name" value="HTH_ArsR_DNA-bd_dom"/>
</dbReference>
<evidence type="ECO:0000256" key="1">
    <source>
        <dbReference type="ARBA" id="ARBA00023015"/>
    </source>
</evidence>
<protein>
    <submittedName>
        <fullName evidence="6">ArsR family transcriptional regulator</fullName>
    </submittedName>
</protein>
<dbReference type="SUPFAM" id="SSF46785">
    <property type="entry name" value="Winged helix' DNA-binding domain"/>
    <property type="match status" value="1"/>
</dbReference>
<evidence type="ECO:0000256" key="2">
    <source>
        <dbReference type="ARBA" id="ARBA00023125"/>
    </source>
</evidence>
<dbReference type="PRINTS" id="PR00778">
    <property type="entry name" value="HTHARSR"/>
</dbReference>
<dbReference type="NCBIfam" id="NF033788">
    <property type="entry name" value="HTH_metalloreg"/>
    <property type="match status" value="1"/>
</dbReference>
<dbReference type="InterPro" id="IPR001307">
    <property type="entry name" value="Thiosulphate_STrfase_CS"/>
</dbReference>
<dbReference type="PROSITE" id="PS00380">
    <property type="entry name" value="RHODANESE_1"/>
    <property type="match status" value="1"/>
</dbReference>
<dbReference type="SMART" id="SM00418">
    <property type="entry name" value="HTH_ARSR"/>
    <property type="match status" value="1"/>
</dbReference>
<dbReference type="FunFam" id="3.40.250.10:FF:000039">
    <property type="entry name" value="ArsR family transcriptional regulator"/>
    <property type="match status" value="1"/>
</dbReference>
<evidence type="ECO:0000259" key="5">
    <source>
        <dbReference type="PROSITE" id="PS50987"/>
    </source>
</evidence>
<dbReference type="InterPro" id="IPR036873">
    <property type="entry name" value="Rhodanese-like_dom_sf"/>
</dbReference>
<organism evidence="6 7">
    <name type="scientific">Nocardiopsis gilva YIM 90087</name>
    <dbReference type="NCBI Taxonomy" id="1235441"/>
    <lineage>
        <taxon>Bacteria</taxon>
        <taxon>Bacillati</taxon>
        <taxon>Actinomycetota</taxon>
        <taxon>Actinomycetes</taxon>
        <taxon>Streptosporangiales</taxon>
        <taxon>Nocardiopsidaceae</taxon>
        <taxon>Nocardiopsis</taxon>
    </lineage>
</organism>